<accession>A0A2H0WVW0</accession>
<dbReference type="SMART" id="SM00360">
    <property type="entry name" value="RRM"/>
    <property type="match status" value="1"/>
</dbReference>
<dbReference type="AlphaFoldDB" id="A0A2H0WVW0"/>
<keyword evidence="1" id="KW-0694">RNA-binding</keyword>
<name>A0A2H0WVW0_9BACT</name>
<dbReference type="Pfam" id="PF00076">
    <property type="entry name" value="RRM_1"/>
    <property type="match status" value="1"/>
</dbReference>
<proteinExistence type="predicted"/>
<comment type="caution">
    <text evidence="4">The sequence shown here is derived from an EMBL/GenBank/DDBJ whole genome shotgun (WGS) entry which is preliminary data.</text>
</comment>
<dbReference type="PROSITE" id="PS50102">
    <property type="entry name" value="RRM"/>
    <property type="match status" value="1"/>
</dbReference>
<protein>
    <submittedName>
        <fullName evidence="4">RNA-binding protein</fullName>
    </submittedName>
</protein>
<dbReference type="InterPro" id="IPR052462">
    <property type="entry name" value="SLIRP/GR-RBP-like"/>
</dbReference>
<gene>
    <name evidence="4" type="ORF">COT61_01990</name>
</gene>
<evidence type="ECO:0000313" key="4">
    <source>
        <dbReference type="EMBL" id="PIS16803.1"/>
    </source>
</evidence>
<feature type="domain" description="RRM" evidence="3">
    <location>
        <begin position="3"/>
        <end position="81"/>
    </location>
</feature>
<dbReference type="InterPro" id="IPR000504">
    <property type="entry name" value="RRM_dom"/>
</dbReference>
<dbReference type="InterPro" id="IPR035979">
    <property type="entry name" value="RBD_domain_sf"/>
</dbReference>
<dbReference type="CDD" id="cd21608">
    <property type="entry name" value="RRM2_NsCP33_like"/>
    <property type="match status" value="1"/>
</dbReference>
<sequence>MAKKLYVGGLSYTTTEETLKDAFAQVGAVDTATIILDKMSGRSKGFGFVEMSTAEDAQKAIEALNGKELDGRTLTVNEARPMTDKPPRRDFDRGRGFGGGGRSNW</sequence>
<evidence type="ECO:0000256" key="2">
    <source>
        <dbReference type="SAM" id="MobiDB-lite"/>
    </source>
</evidence>
<dbReference type="InterPro" id="IPR012677">
    <property type="entry name" value="Nucleotide-bd_a/b_plait_sf"/>
</dbReference>
<evidence type="ECO:0000313" key="5">
    <source>
        <dbReference type="Proteomes" id="UP000229080"/>
    </source>
</evidence>
<dbReference type="Gene3D" id="3.30.70.330">
    <property type="match status" value="1"/>
</dbReference>
<dbReference type="Proteomes" id="UP000229080">
    <property type="component" value="Unassembled WGS sequence"/>
</dbReference>
<dbReference type="EMBL" id="PEZF01000067">
    <property type="protein sequence ID" value="PIS16803.1"/>
    <property type="molecule type" value="Genomic_DNA"/>
</dbReference>
<dbReference type="GO" id="GO:0003723">
    <property type="term" value="F:RNA binding"/>
    <property type="evidence" value="ECO:0007669"/>
    <property type="project" value="UniProtKB-KW"/>
</dbReference>
<reference evidence="5" key="1">
    <citation type="submission" date="2017-09" db="EMBL/GenBank/DDBJ databases">
        <title>Depth-based differentiation of microbial function through sediment-hosted aquifers and enrichment of novel symbionts in the deep terrestrial subsurface.</title>
        <authorList>
            <person name="Probst A.J."/>
            <person name="Ladd B."/>
            <person name="Jarett J.K."/>
            <person name="Geller-Mcgrath D.E."/>
            <person name="Sieber C.M.K."/>
            <person name="Emerson J.B."/>
            <person name="Anantharaman K."/>
            <person name="Thomas B.C."/>
            <person name="Malmstrom R."/>
            <person name="Stieglmeier M."/>
            <person name="Klingl A."/>
            <person name="Woyke T."/>
            <person name="Ryan C.M."/>
            <person name="Banfield J.F."/>
        </authorList>
    </citation>
    <scope>NUCLEOTIDE SEQUENCE [LARGE SCALE GENOMIC DNA]</scope>
</reference>
<dbReference type="PANTHER" id="PTHR48027">
    <property type="entry name" value="HETEROGENEOUS NUCLEAR RIBONUCLEOPROTEIN 87F-RELATED"/>
    <property type="match status" value="1"/>
</dbReference>
<organism evidence="4 5">
    <name type="scientific">Candidatus Portnoybacteria bacterium CG09_land_8_20_14_0_10_44_13</name>
    <dbReference type="NCBI Taxonomy" id="1974811"/>
    <lineage>
        <taxon>Bacteria</taxon>
        <taxon>Candidatus Portnoyibacteriota</taxon>
    </lineage>
</organism>
<feature type="compositionally biased region" description="Basic and acidic residues" evidence="2">
    <location>
        <begin position="81"/>
        <end position="95"/>
    </location>
</feature>
<evidence type="ECO:0000256" key="1">
    <source>
        <dbReference type="ARBA" id="ARBA00022884"/>
    </source>
</evidence>
<feature type="compositionally biased region" description="Gly residues" evidence="2">
    <location>
        <begin position="96"/>
        <end position="105"/>
    </location>
</feature>
<dbReference type="SUPFAM" id="SSF54928">
    <property type="entry name" value="RNA-binding domain, RBD"/>
    <property type="match status" value="1"/>
</dbReference>
<evidence type="ECO:0000259" key="3">
    <source>
        <dbReference type="PROSITE" id="PS50102"/>
    </source>
</evidence>
<feature type="region of interest" description="Disordered" evidence="2">
    <location>
        <begin position="76"/>
        <end position="105"/>
    </location>
</feature>
<dbReference type="InterPro" id="IPR048289">
    <property type="entry name" value="RRM2_NsCP33-like"/>
</dbReference>